<sequence length="621" mass="69057">MNNNVNLLIGLAVLLYILPTQSTVINFDPRGGTNLAMPPPVDTPVLIINGTLSPADQHIILLIYNSTLKSTDSSTRNNTTATDSRLLPIAVQQPLYFQQLTDILNNRTLFLALMPPSAIPPGYLQNINRVGDQSTEVTTTQPVNPNRNQIIVETPYDPTSGAGDVTSTSDPKTITIPYILNPNSQCGVFPACSIGLRINEKSELTAVTCHKPVVGLLVAIVIILSIVIVLSNVLIIVVTMRTRSLRKPHGYFKVSLAVSDLLMGLLVLPSVAHNILNGIKYQQSDYKQLMLYSEHTTVEGAIFGIVGIISSTTTVFGLFLLTIDSYLSVRWPVKYRVGDIMTTPRALFLVAFIWIIGLAVSALPILAKDFLEYRLVYFTFMYMPYLKPIPGTEGQASIQRYLHGVLYAVFVWGLPFIITWILTIMTSCESMRMLRHMRDARRQSVRSTKALNRVDRDIRRTVAVVLLLFTITVLPVFVVIVTFLPSGNEKCPSKAKSIAYYVTTILLVSGSFFNVIIYNVCNKEFREACFKLCVDMLRPCCFESVTAMFEHQDRASKRRADYWKSNASKKSAKIRDANNDGKRSLSASTAVTSEGRSKSVTDEYSVKATDTTSTSYENEQR</sequence>
<feature type="transmembrane region" description="Helical" evidence="11">
    <location>
        <begin position="301"/>
        <end position="327"/>
    </location>
</feature>
<keyword evidence="3 11" id="KW-0812">Transmembrane</keyword>
<dbReference type="PANTHER" id="PTHR24246:SF27">
    <property type="entry name" value="ADENOSINE RECEPTOR, ISOFORM A"/>
    <property type="match status" value="1"/>
</dbReference>
<reference evidence="15" key="1">
    <citation type="journal article" date="2002" name="Science">
        <title>The draft genome of Ciona intestinalis: insights into chordate and vertebrate origins.</title>
        <authorList>
            <person name="Dehal P."/>
            <person name="Satou Y."/>
            <person name="Campbell R.K."/>
            <person name="Chapman J."/>
            <person name="Degnan B."/>
            <person name="De Tomaso A."/>
            <person name="Davidson B."/>
            <person name="Di Gregorio A."/>
            <person name="Gelpke M."/>
            <person name="Goodstein D.M."/>
            <person name="Harafuji N."/>
            <person name="Hastings K.E."/>
            <person name="Ho I."/>
            <person name="Hotta K."/>
            <person name="Huang W."/>
            <person name="Kawashima T."/>
            <person name="Lemaire P."/>
            <person name="Martinez D."/>
            <person name="Meinertzhagen I.A."/>
            <person name="Necula S."/>
            <person name="Nonaka M."/>
            <person name="Putnam N."/>
            <person name="Rash S."/>
            <person name="Saiga H."/>
            <person name="Satake M."/>
            <person name="Terry A."/>
            <person name="Yamada L."/>
            <person name="Wang H.G."/>
            <person name="Awazu S."/>
            <person name="Azumi K."/>
            <person name="Boore J."/>
            <person name="Branno M."/>
            <person name="Chin-Bow S."/>
            <person name="DeSantis R."/>
            <person name="Doyle S."/>
            <person name="Francino P."/>
            <person name="Keys D.N."/>
            <person name="Haga S."/>
            <person name="Hayashi H."/>
            <person name="Hino K."/>
            <person name="Imai K.S."/>
            <person name="Inaba K."/>
            <person name="Kano S."/>
            <person name="Kobayashi K."/>
            <person name="Kobayashi M."/>
            <person name="Lee B.I."/>
            <person name="Makabe K.W."/>
            <person name="Manohar C."/>
            <person name="Matassi G."/>
            <person name="Medina M."/>
            <person name="Mochizuki Y."/>
            <person name="Mount S."/>
            <person name="Morishita T."/>
            <person name="Miura S."/>
            <person name="Nakayama A."/>
            <person name="Nishizaka S."/>
            <person name="Nomoto H."/>
            <person name="Ohta F."/>
            <person name="Oishi K."/>
            <person name="Rigoutsos I."/>
            <person name="Sano M."/>
            <person name="Sasaki A."/>
            <person name="Sasakura Y."/>
            <person name="Shoguchi E."/>
            <person name="Shin-i T."/>
            <person name="Spagnuolo A."/>
            <person name="Stainier D."/>
            <person name="Suzuki M.M."/>
            <person name="Tassy O."/>
            <person name="Takatori N."/>
            <person name="Tokuoka M."/>
            <person name="Yagi K."/>
            <person name="Yoshizaki F."/>
            <person name="Wada S."/>
            <person name="Zhang C."/>
            <person name="Hyatt P.D."/>
            <person name="Larimer F."/>
            <person name="Detter C."/>
            <person name="Doggett N."/>
            <person name="Glavina T."/>
            <person name="Hawkins T."/>
            <person name="Richardson P."/>
            <person name="Lucas S."/>
            <person name="Kohara Y."/>
            <person name="Levine M."/>
            <person name="Satoh N."/>
            <person name="Rokhsar D.S."/>
        </authorList>
    </citation>
    <scope>NUCLEOTIDE SEQUENCE [LARGE SCALE GENOMIC DNA]</scope>
</reference>
<evidence type="ECO:0000256" key="4">
    <source>
        <dbReference type="ARBA" id="ARBA00022989"/>
    </source>
</evidence>
<keyword evidence="4 11" id="KW-1133">Transmembrane helix</keyword>
<dbReference type="GO" id="GO:0005886">
    <property type="term" value="C:plasma membrane"/>
    <property type="evidence" value="ECO:0000318"/>
    <property type="project" value="GO_Central"/>
</dbReference>
<dbReference type="STRING" id="7719.ENSCINP00000002024"/>
<dbReference type="AlphaFoldDB" id="F7B0G6"/>
<keyword evidence="8" id="KW-0325">Glycoprotein</keyword>
<dbReference type="GO" id="GO:0007186">
    <property type="term" value="P:G protein-coupled receptor signaling pathway"/>
    <property type="evidence" value="ECO:0000318"/>
    <property type="project" value="GO_Central"/>
</dbReference>
<evidence type="ECO:0000256" key="5">
    <source>
        <dbReference type="ARBA" id="ARBA00023040"/>
    </source>
</evidence>
<feature type="chain" id="PRO_5003348257" description="G-protein coupled receptors family 1 profile domain-containing protein" evidence="12">
    <location>
        <begin position="23"/>
        <end position="621"/>
    </location>
</feature>
<evidence type="ECO:0000256" key="7">
    <source>
        <dbReference type="ARBA" id="ARBA00023170"/>
    </source>
</evidence>
<dbReference type="PROSITE" id="PS50262">
    <property type="entry name" value="G_PROTEIN_RECEP_F1_2"/>
    <property type="match status" value="1"/>
</dbReference>
<keyword evidence="5" id="KW-0297">G-protein coupled receptor</keyword>
<keyword evidence="2" id="KW-1003">Cell membrane</keyword>
<feature type="region of interest" description="Disordered" evidence="10">
    <location>
        <begin position="570"/>
        <end position="621"/>
    </location>
</feature>
<keyword evidence="15" id="KW-1185">Reference proteome</keyword>
<evidence type="ECO:0000256" key="12">
    <source>
        <dbReference type="SAM" id="SignalP"/>
    </source>
</evidence>
<feature type="signal peptide" evidence="12">
    <location>
        <begin position="1"/>
        <end position="22"/>
    </location>
</feature>
<feature type="transmembrane region" description="Helical" evidence="11">
    <location>
        <begin position="213"/>
        <end position="238"/>
    </location>
</feature>
<feature type="transmembrane region" description="Helical" evidence="11">
    <location>
        <begin position="462"/>
        <end position="486"/>
    </location>
</feature>
<feature type="transmembrane region" description="Helical" evidence="11">
    <location>
        <begin position="250"/>
        <end position="272"/>
    </location>
</feature>
<evidence type="ECO:0000256" key="6">
    <source>
        <dbReference type="ARBA" id="ARBA00023136"/>
    </source>
</evidence>
<keyword evidence="6 11" id="KW-0472">Membrane</keyword>
<dbReference type="Proteomes" id="UP000008144">
    <property type="component" value="Unassembled WGS sequence"/>
</dbReference>
<dbReference type="PANTHER" id="PTHR24246">
    <property type="entry name" value="OLFACTORY RECEPTOR AND ADENOSINE RECEPTOR"/>
    <property type="match status" value="1"/>
</dbReference>
<protein>
    <recommendedName>
        <fullName evidence="13">G-protein coupled receptors family 1 profile domain-containing protein</fullName>
    </recommendedName>
</protein>
<dbReference type="Ensembl" id="ENSCINT00000002024.1">
    <property type="protein sequence ID" value="ENSCINP00000002024.1"/>
    <property type="gene ID" value="ENSCING00000001078.1"/>
</dbReference>
<comment type="subcellular location">
    <subcellularLocation>
        <location evidence="1">Cell membrane</location>
        <topology evidence="1">Multi-pass membrane protein</topology>
    </subcellularLocation>
</comment>
<feature type="compositionally biased region" description="Basic and acidic residues" evidence="10">
    <location>
        <begin position="573"/>
        <end position="583"/>
    </location>
</feature>
<keyword evidence="7" id="KW-0675">Receptor</keyword>
<dbReference type="PRINTS" id="PR00237">
    <property type="entry name" value="GPCRRHODOPSN"/>
</dbReference>
<name>F7B0G6_CIOIN</name>
<dbReference type="GeneTree" id="ENSGT01030000234555"/>
<evidence type="ECO:0000256" key="1">
    <source>
        <dbReference type="ARBA" id="ARBA00004651"/>
    </source>
</evidence>
<dbReference type="Gene3D" id="1.20.1070.10">
    <property type="entry name" value="Rhodopsin 7-helix transmembrane proteins"/>
    <property type="match status" value="1"/>
</dbReference>
<evidence type="ECO:0000259" key="13">
    <source>
        <dbReference type="PROSITE" id="PS50262"/>
    </source>
</evidence>
<organism evidence="14 15">
    <name type="scientific">Ciona intestinalis</name>
    <name type="common">Transparent sea squirt</name>
    <name type="synonym">Ascidia intestinalis</name>
    <dbReference type="NCBI Taxonomy" id="7719"/>
    <lineage>
        <taxon>Eukaryota</taxon>
        <taxon>Metazoa</taxon>
        <taxon>Chordata</taxon>
        <taxon>Tunicata</taxon>
        <taxon>Ascidiacea</taxon>
        <taxon>Phlebobranchia</taxon>
        <taxon>Cionidae</taxon>
        <taxon>Ciona</taxon>
    </lineage>
</organism>
<evidence type="ECO:0000256" key="10">
    <source>
        <dbReference type="SAM" id="MobiDB-lite"/>
    </source>
</evidence>
<evidence type="ECO:0000256" key="9">
    <source>
        <dbReference type="ARBA" id="ARBA00023224"/>
    </source>
</evidence>
<dbReference type="InParanoid" id="F7B0G6"/>
<feature type="domain" description="G-protein coupled receptors family 1 profile" evidence="13">
    <location>
        <begin position="231"/>
        <end position="518"/>
    </location>
</feature>
<evidence type="ECO:0000256" key="2">
    <source>
        <dbReference type="ARBA" id="ARBA00022475"/>
    </source>
</evidence>
<feature type="transmembrane region" description="Helical" evidence="11">
    <location>
        <begin position="405"/>
        <end position="428"/>
    </location>
</feature>
<dbReference type="InterPro" id="IPR017452">
    <property type="entry name" value="GPCR_Rhodpsn_7TM"/>
</dbReference>
<keyword evidence="9" id="KW-0807">Transducer</keyword>
<dbReference type="InterPro" id="IPR000276">
    <property type="entry name" value="GPCR_Rhodpsn"/>
</dbReference>
<feature type="transmembrane region" description="Helical" evidence="11">
    <location>
        <begin position="498"/>
        <end position="521"/>
    </location>
</feature>
<feature type="compositionally biased region" description="Basic and acidic residues" evidence="10">
    <location>
        <begin position="595"/>
        <end position="605"/>
    </location>
</feature>
<dbReference type="Pfam" id="PF00001">
    <property type="entry name" value="7tm_1"/>
    <property type="match status" value="1"/>
</dbReference>
<dbReference type="GO" id="GO:0001609">
    <property type="term" value="F:G protein-coupled adenosine receptor activity"/>
    <property type="evidence" value="ECO:0000318"/>
    <property type="project" value="GO_Central"/>
</dbReference>
<dbReference type="HOGENOM" id="CLU_440458_0_0_1"/>
<reference evidence="14" key="2">
    <citation type="submission" date="2025-08" db="UniProtKB">
        <authorList>
            <consortium name="Ensembl"/>
        </authorList>
    </citation>
    <scope>IDENTIFICATION</scope>
</reference>
<evidence type="ECO:0000313" key="15">
    <source>
        <dbReference type="Proteomes" id="UP000008144"/>
    </source>
</evidence>
<feature type="compositionally biased region" description="Polar residues" evidence="10">
    <location>
        <begin position="608"/>
        <end position="621"/>
    </location>
</feature>
<evidence type="ECO:0000313" key="14">
    <source>
        <dbReference type="Ensembl" id="ENSCINP00000002024.1"/>
    </source>
</evidence>
<proteinExistence type="predicted"/>
<reference evidence="14" key="3">
    <citation type="submission" date="2025-09" db="UniProtKB">
        <authorList>
            <consortium name="Ensembl"/>
        </authorList>
    </citation>
    <scope>IDENTIFICATION</scope>
</reference>
<keyword evidence="12" id="KW-0732">Signal</keyword>
<feature type="compositionally biased region" description="Polar residues" evidence="10">
    <location>
        <begin position="585"/>
        <end position="594"/>
    </location>
</feature>
<evidence type="ECO:0000256" key="3">
    <source>
        <dbReference type="ARBA" id="ARBA00022692"/>
    </source>
</evidence>
<evidence type="ECO:0000256" key="11">
    <source>
        <dbReference type="SAM" id="Phobius"/>
    </source>
</evidence>
<evidence type="ECO:0000256" key="8">
    <source>
        <dbReference type="ARBA" id="ARBA00023180"/>
    </source>
</evidence>
<dbReference type="SUPFAM" id="SSF81321">
    <property type="entry name" value="Family A G protein-coupled receptor-like"/>
    <property type="match status" value="1"/>
</dbReference>
<accession>F7B0G6</accession>
<feature type="transmembrane region" description="Helical" evidence="11">
    <location>
        <begin position="347"/>
        <end position="367"/>
    </location>
</feature>